<accession>A0A0F9K607</accession>
<reference evidence="1" key="1">
    <citation type="journal article" date="2015" name="Nature">
        <title>Complex archaea that bridge the gap between prokaryotes and eukaryotes.</title>
        <authorList>
            <person name="Spang A."/>
            <person name="Saw J.H."/>
            <person name="Jorgensen S.L."/>
            <person name="Zaremba-Niedzwiedzka K."/>
            <person name="Martijn J."/>
            <person name="Lind A.E."/>
            <person name="van Eijk R."/>
            <person name="Schleper C."/>
            <person name="Guy L."/>
            <person name="Ettema T.J."/>
        </authorList>
    </citation>
    <scope>NUCLEOTIDE SEQUENCE</scope>
</reference>
<proteinExistence type="predicted"/>
<name>A0A0F9K607_9ZZZZ</name>
<dbReference type="AlphaFoldDB" id="A0A0F9K607"/>
<evidence type="ECO:0000313" key="1">
    <source>
        <dbReference type="EMBL" id="KKM06608.1"/>
    </source>
</evidence>
<dbReference type="EMBL" id="LAZR01015953">
    <property type="protein sequence ID" value="KKM06608.1"/>
    <property type="molecule type" value="Genomic_DNA"/>
</dbReference>
<protein>
    <submittedName>
        <fullName evidence="1">Uncharacterized protein</fullName>
    </submittedName>
</protein>
<comment type="caution">
    <text evidence="1">The sequence shown here is derived from an EMBL/GenBank/DDBJ whole genome shotgun (WGS) entry which is preliminary data.</text>
</comment>
<gene>
    <name evidence="1" type="ORF">LCGC14_1742320</name>
</gene>
<sequence>MIQLFVIIRDMDDEWCYWIESKGGKTSFWPHKVGTDEMVTYPAEHTCRAVAEMWAHRLSAKVIKYDGDLIT</sequence>
<organism evidence="1">
    <name type="scientific">marine sediment metagenome</name>
    <dbReference type="NCBI Taxonomy" id="412755"/>
    <lineage>
        <taxon>unclassified sequences</taxon>
        <taxon>metagenomes</taxon>
        <taxon>ecological metagenomes</taxon>
    </lineage>
</organism>